<dbReference type="SUPFAM" id="SSF57701">
    <property type="entry name" value="Zn2/Cys6 DNA-binding domain"/>
    <property type="match status" value="1"/>
</dbReference>
<feature type="domain" description="Zn(2)-C6 fungal-type" evidence="5">
    <location>
        <begin position="23"/>
        <end position="43"/>
    </location>
</feature>
<comment type="subcellular location">
    <subcellularLocation>
        <location evidence="1">Nucleus</location>
    </subcellularLocation>
</comment>
<dbReference type="PANTHER" id="PTHR31001">
    <property type="entry name" value="UNCHARACTERIZED TRANSCRIPTIONAL REGULATORY PROTEIN"/>
    <property type="match status" value="1"/>
</dbReference>
<organism evidence="6 7">
    <name type="scientific">Aureobasidium uvarum</name>
    <dbReference type="NCBI Taxonomy" id="2773716"/>
    <lineage>
        <taxon>Eukaryota</taxon>
        <taxon>Fungi</taxon>
        <taxon>Dikarya</taxon>
        <taxon>Ascomycota</taxon>
        <taxon>Pezizomycotina</taxon>
        <taxon>Dothideomycetes</taxon>
        <taxon>Dothideomycetidae</taxon>
        <taxon>Dothideales</taxon>
        <taxon>Saccotheciaceae</taxon>
        <taxon>Aureobasidium</taxon>
    </lineage>
</organism>
<dbReference type="Pfam" id="PF04082">
    <property type="entry name" value="Fungal_trans"/>
    <property type="match status" value="1"/>
</dbReference>
<accession>A0A9N8KN17</accession>
<dbReference type="Gene3D" id="4.10.240.10">
    <property type="entry name" value="Zn(2)-C6 fungal-type DNA-binding domain"/>
    <property type="match status" value="1"/>
</dbReference>
<evidence type="ECO:0000313" key="7">
    <source>
        <dbReference type="Proteomes" id="UP000745764"/>
    </source>
</evidence>
<dbReference type="CDD" id="cd00067">
    <property type="entry name" value="GAL4"/>
    <property type="match status" value="1"/>
</dbReference>
<keyword evidence="4" id="KW-0812">Transmembrane</keyword>
<dbReference type="GO" id="GO:0005634">
    <property type="term" value="C:nucleus"/>
    <property type="evidence" value="ECO:0007669"/>
    <property type="project" value="UniProtKB-SubCell"/>
</dbReference>
<evidence type="ECO:0000256" key="4">
    <source>
        <dbReference type="SAM" id="Phobius"/>
    </source>
</evidence>
<evidence type="ECO:0000256" key="2">
    <source>
        <dbReference type="ARBA" id="ARBA00022723"/>
    </source>
</evidence>
<dbReference type="InterPro" id="IPR007219">
    <property type="entry name" value="XnlR_reg_dom"/>
</dbReference>
<dbReference type="GO" id="GO:0006351">
    <property type="term" value="P:DNA-templated transcription"/>
    <property type="evidence" value="ECO:0007669"/>
    <property type="project" value="InterPro"/>
</dbReference>
<evidence type="ECO:0000256" key="3">
    <source>
        <dbReference type="ARBA" id="ARBA00023242"/>
    </source>
</evidence>
<evidence type="ECO:0000259" key="5">
    <source>
        <dbReference type="PROSITE" id="PS50048"/>
    </source>
</evidence>
<dbReference type="GO" id="GO:0003677">
    <property type="term" value="F:DNA binding"/>
    <property type="evidence" value="ECO:0007669"/>
    <property type="project" value="InterPro"/>
</dbReference>
<dbReference type="CDD" id="cd12148">
    <property type="entry name" value="fungal_TF_MHR"/>
    <property type="match status" value="1"/>
</dbReference>
<proteinExistence type="predicted"/>
<dbReference type="GO" id="GO:0000981">
    <property type="term" value="F:DNA-binding transcription factor activity, RNA polymerase II-specific"/>
    <property type="evidence" value="ECO:0007669"/>
    <property type="project" value="InterPro"/>
</dbReference>
<dbReference type="SMART" id="SM00906">
    <property type="entry name" value="Fungal_trans"/>
    <property type="match status" value="1"/>
</dbReference>
<keyword evidence="4" id="KW-0472">Membrane</keyword>
<protein>
    <recommendedName>
        <fullName evidence="5">Zn(2)-C6 fungal-type domain-containing protein</fullName>
    </recommendedName>
</protein>
<dbReference type="Proteomes" id="UP000745764">
    <property type="component" value="Unassembled WGS sequence"/>
</dbReference>
<dbReference type="PROSITE" id="PS50048">
    <property type="entry name" value="ZN2_CY6_FUNGAL_2"/>
    <property type="match status" value="1"/>
</dbReference>
<evidence type="ECO:0000256" key="1">
    <source>
        <dbReference type="ARBA" id="ARBA00004123"/>
    </source>
</evidence>
<dbReference type="GO" id="GO:0008270">
    <property type="term" value="F:zinc ion binding"/>
    <property type="evidence" value="ECO:0007669"/>
    <property type="project" value="InterPro"/>
</dbReference>
<keyword evidence="7" id="KW-1185">Reference proteome</keyword>
<dbReference type="InterPro" id="IPR001138">
    <property type="entry name" value="Zn2Cys6_DnaBD"/>
</dbReference>
<dbReference type="EMBL" id="CAINUL010000019">
    <property type="protein sequence ID" value="CAD0115105.1"/>
    <property type="molecule type" value="Genomic_DNA"/>
</dbReference>
<evidence type="ECO:0000313" key="6">
    <source>
        <dbReference type="EMBL" id="CAD0115105.1"/>
    </source>
</evidence>
<dbReference type="PANTHER" id="PTHR31001:SF87">
    <property type="entry name" value="COL-21"/>
    <property type="match status" value="1"/>
</dbReference>
<dbReference type="InterPro" id="IPR036864">
    <property type="entry name" value="Zn2-C6_fun-type_DNA-bd_sf"/>
</dbReference>
<feature type="transmembrane region" description="Helical" evidence="4">
    <location>
        <begin position="484"/>
        <end position="507"/>
    </location>
</feature>
<dbReference type="AlphaFoldDB" id="A0A9N8KN17"/>
<keyword evidence="2" id="KW-0479">Metal-binding</keyword>
<keyword evidence="3" id="KW-0539">Nucleus</keyword>
<dbReference type="InterPro" id="IPR050613">
    <property type="entry name" value="Sec_Metabolite_Reg"/>
</dbReference>
<dbReference type="OrthoDB" id="5344325at2759"/>
<reference evidence="6" key="1">
    <citation type="submission" date="2020-06" db="EMBL/GenBank/DDBJ databases">
        <authorList>
            <person name="Onetto C."/>
        </authorList>
    </citation>
    <scope>NUCLEOTIDE SEQUENCE</scope>
</reference>
<sequence>MDHFTDTESSSAPPLKRKRVVTACLECYRRKQKCDREKPCQNCIGSSPTALQSGQQRSVSAEDNILLSGSAPNDTALSSFYDVHAFTDLKKLLEDDEVFQVSKSARIPLDQSKLCSKFWVLAAQLPDPQILTRAFKYYFDEVHWRYNVGQKYYMYKQLEEWTAVVRTPASQRTGINKDSPYFVAFSFELLAVTLQYMQPDREIARLLRANDSRSSVIMSQKYHGIASELMQLLGRHNGTITVVDYDLLRASWLKNNGRGIESWYAISDGVRQAQQLNLHREPRPLGKSNDSSKTLEQFWLQEYGRRVWINLFCWDSGTAMNLGRPRMINAKDCDIILPMDQSFPNNPSLIVPIPKDEHTPSPLSLLLVRYSIAGKIHEIREHGLDKQDAGYSSVWTLHNEFNNLLDSLPPYLNPIHPDTYLDSSHPYLPLHREEALSLLNLVIMELHRPFIAIHPKSREAALEAAAGSIDNQKALMKLSGRHHYVYFGFGFYTTNAAIMLAAIALIYPDESQIKTIESKVQQALSILVNIQSANIVARAAMPVIQRLYDRIRLSSQIDSSESTRLNSPGSVPSQDSGYIPMATSLMDPAPAEPAGTEFMLENAGDLALQDFTALPDWNNMSHVNDFDAAFWLDQLNKMPDNMPLNGVFGQGMMW</sequence>
<keyword evidence="4" id="KW-1133">Transmembrane helix</keyword>
<dbReference type="Pfam" id="PF00172">
    <property type="entry name" value="Zn_clus"/>
    <property type="match status" value="1"/>
</dbReference>
<dbReference type="SMART" id="SM00066">
    <property type="entry name" value="GAL4"/>
    <property type="match status" value="1"/>
</dbReference>
<comment type="caution">
    <text evidence="6">The sequence shown here is derived from an EMBL/GenBank/DDBJ whole genome shotgun (WGS) entry which is preliminary data.</text>
</comment>
<gene>
    <name evidence="6" type="ORF">AWRI4620_LOCUS9360</name>
</gene>
<name>A0A9N8KN17_9PEZI</name>